<evidence type="ECO:0000313" key="7">
    <source>
        <dbReference type="EMBL" id="MDX8150529.1"/>
    </source>
</evidence>
<dbReference type="GO" id="GO:0016491">
    <property type="term" value="F:oxidoreductase activity"/>
    <property type="evidence" value="ECO:0007669"/>
    <property type="project" value="UniProtKB-KW"/>
</dbReference>
<keyword evidence="2" id="KW-0285">Flavoprotein</keyword>
<dbReference type="PRINTS" id="PR00368">
    <property type="entry name" value="FADPNR"/>
</dbReference>
<evidence type="ECO:0000313" key="8">
    <source>
        <dbReference type="Proteomes" id="UP001277761"/>
    </source>
</evidence>
<keyword evidence="8" id="KW-1185">Reference proteome</keyword>
<protein>
    <submittedName>
        <fullName evidence="7">NAD(P)/FAD-dependent oxidoreductase</fullName>
        <ecNumber evidence="7">1.6.5.-</ecNumber>
    </submittedName>
</protein>
<dbReference type="PANTHER" id="PTHR43706">
    <property type="entry name" value="NADH DEHYDROGENASE"/>
    <property type="match status" value="1"/>
</dbReference>
<accession>A0ABU4VHA9</accession>
<dbReference type="InterPro" id="IPR045024">
    <property type="entry name" value="NDH-2"/>
</dbReference>
<sequence>MAWNVVIVGGGFGGLEAARRLERALPRHSARLTLVSDQNFMLYTPLLPGAAAGTLEPRHAVVPLREQLECTDVLLGSVTGADPGRKVVQLTTGDGRDLELPYDQLVLAVGSVSRTLPIPGLAEHAVGMKTLPEAIALRNRLLQSFEVAEGIDDPEARASWLTFVFVGAGYAGLEGLAELQDFATDLIDRYPRCRMQGVRFILVEAQDRVMPEIPESLAHFATDELQARGIEIRTRTTIERITAETATLAGGEVVPTRTVVWTAGVKPSPVVQRLGLPVHERSRRIVVERTLRVPGVDGVWAIGDAAHVPDPRDLEKPCPPTAQHAIRQGRLVARNVAAALSGDRPRRFRYKTLGVFVDLGRGKAVASTMGLRWRGVPAWFLARTYHLMSMPGITRKIRLVADWTVGLFFGRDGSELGRLGHPGRLDTPDRIALERDAAAARRSQREAEELRAAAD</sequence>
<evidence type="ECO:0000256" key="2">
    <source>
        <dbReference type="ARBA" id="ARBA00022630"/>
    </source>
</evidence>
<dbReference type="InterPro" id="IPR036188">
    <property type="entry name" value="FAD/NAD-bd_sf"/>
</dbReference>
<dbReference type="PANTHER" id="PTHR43706:SF45">
    <property type="entry name" value="NADH DEHYDROGENASE-LIKE PROTEIN RV1812C"/>
    <property type="match status" value="1"/>
</dbReference>
<evidence type="ECO:0000256" key="4">
    <source>
        <dbReference type="ARBA" id="ARBA00023002"/>
    </source>
</evidence>
<dbReference type="Proteomes" id="UP001277761">
    <property type="component" value="Unassembled WGS sequence"/>
</dbReference>
<reference evidence="7 8" key="1">
    <citation type="submission" date="2023-11" db="EMBL/GenBank/DDBJ databases">
        <authorList>
            <person name="Xu M."/>
            <person name="Jiang T."/>
        </authorList>
    </citation>
    <scope>NUCLEOTIDE SEQUENCE [LARGE SCALE GENOMIC DNA]</scope>
    <source>
        <strain evidence="7 8">SD</strain>
    </source>
</reference>
<dbReference type="SUPFAM" id="SSF51905">
    <property type="entry name" value="FAD/NAD(P)-binding domain"/>
    <property type="match status" value="1"/>
</dbReference>
<evidence type="ECO:0000256" key="3">
    <source>
        <dbReference type="ARBA" id="ARBA00022827"/>
    </source>
</evidence>
<dbReference type="InterPro" id="IPR023753">
    <property type="entry name" value="FAD/NAD-binding_dom"/>
</dbReference>
<evidence type="ECO:0000259" key="6">
    <source>
        <dbReference type="Pfam" id="PF07992"/>
    </source>
</evidence>
<organism evidence="7 8">
    <name type="scientific">Patulibacter brassicae</name>
    <dbReference type="NCBI Taxonomy" id="1705717"/>
    <lineage>
        <taxon>Bacteria</taxon>
        <taxon>Bacillati</taxon>
        <taxon>Actinomycetota</taxon>
        <taxon>Thermoleophilia</taxon>
        <taxon>Solirubrobacterales</taxon>
        <taxon>Patulibacteraceae</taxon>
        <taxon>Patulibacter</taxon>
    </lineage>
</organism>
<keyword evidence="3" id="KW-0274">FAD</keyword>
<dbReference type="PRINTS" id="PR00411">
    <property type="entry name" value="PNDRDTASEI"/>
</dbReference>
<dbReference type="EC" id="1.6.5.-" evidence="7"/>
<comment type="similarity">
    <text evidence="1">Belongs to the NADH dehydrogenase family.</text>
</comment>
<comment type="caution">
    <text evidence="7">The sequence shown here is derived from an EMBL/GenBank/DDBJ whole genome shotgun (WGS) entry which is preliminary data.</text>
</comment>
<dbReference type="Gene3D" id="3.50.50.100">
    <property type="match status" value="1"/>
</dbReference>
<evidence type="ECO:0000256" key="5">
    <source>
        <dbReference type="ARBA" id="ARBA00023027"/>
    </source>
</evidence>
<proteinExistence type="inferred from homology"/>
<name>A0ABU4VHA9_9ACTN</name>
<dbReference type="RefSeq" id="WP_319952675.1">
    <property type="nucleotide sequence ID" value="NZ_JAXAVX010000001.1"/>
</dbReference>
<dbReference type="Pfam" id="PF07992">
    <property type="entry name" value="Pyr_redox_2"/>
    <property type="match status" value="1"/>
</dbReference>
<gene>
    <name evidence="7" type="ORF">SK069_02900</name>
</gene>
<keyword evidence="4 7" id="KW-0560">Oxidoreductase</keyword>
<dbReference type="EMBL" id="JAXAVX010000001">
    <property type="protein sequence ID" value="MDX8150529.1"/>
    <property type="molecule type" value="Genomic_DNA"/>
</dbReference>
<feature type="domain" description="FAD/NAD(P)-binding" evidence="6">
    <location>
        <begin position="4"/>
        <end position="329"/>
    </location>
</feature>
<keyword evidence="5" id="KW-0520">NAD</keyword>
<evidence type="ECO:0000256" key="1">
    <source>
        <dbReference type="ARBA" id="ARBA00005272"/>
    </source>
</evidence>